<evidence type="ECO:0000259" key="6">
    <source>
        <dbReference type="Pfam" id="PF05182"/>
    </source>
</evidence>
<name>A0ABQ7HYM6_9MICR</name>
<comment type="caution">
    <text evidence="7">The sequence shown here is derived from an EMBL/GenBank/DDBJ whole genome shotgun (WGS) entry which is preliminary data.</text>
</comment>
<keyword evidence="3" id="KW-0507">mRNA processing</keyword>
<evidence type="ECO:0000313" key="8">
    <source>
        <dbReference type="Proteomes" id="UP001516464"/>
    </source>
</evidence>
<evidence type="ECO:0000256" key="4">
    <source>
        <dbReference type="ARBA" id="ARBA00023242"/>
    </source>
</evidence>
<accession>A0ABQ7HYM6</accession>
<gene>
    <name evidence="7" type="ORF">TCON_1497</name>
</gene>
<dbReference type="PANTHER" id="PTHR13484:SF0">
    <property type="entry name" value="PRE-MRNA 3'-END-PROCESSING FACTOR FIP1"/>
    <property type="match status" value="1"/>
</dbReference>
<feature type="region of interest" description="Disordered" evidence="5">
    <location>
        <begin position="92"/>
        <end position="176"/>
    </location>
</feature>
<dbReference type="Pfam" id="PF05182">
    <property type="entry name" value="Fip1"/>
    <property type="match status" value="1"/>
</dbReference>
<proteinExistence type="inferred from homology"/>
<evidence type="ECO:0000256" key="5">
    <source>
        <dbReference type="SAM" id="MobiDB-lite"/>
    </source>
</evidence>
<comment type="subcellular location">
    <subcellularLocation>
        <location evidence="1">Nucleus</location>
    </subcellularLocation>
</comment>
<feature type="domain" description="Pre-mRNA polyadenylation factor Fip1" evidence="6">
    <location>
        <begin position="48"/>
        <end position="90"/>
    </location>
</feature>
<evidence type="ECO:0000256" key="3">
    <source>
        <dbReference type="ARBA" id="ARBA00022664"/>
    </source>
</evidence>
<evidence type="ECO:0000313" key="7">
    <source>
        <dbReference type="EMBL" id="KAF7683294.1"/>
    </source>
</evidence>
<dbReference type="PANTHER" id="PTHR13484">
    <property type="entry name" value="FIP1-LIKE 1 PROTEIN"/>
    <property type="match status" value="1"/>
</dbReference>
<feature type="compositionally biased region" description="Basic and acidic residues" evidence="5">
    <location>
        <begin position="158"/>
        <end position="170"/>
    </location>
</feature>
<feature type="compositionally biased region" description="Basic and acidic residues" evidence="5">
    <location>
        <begin position="129"/>
        <end position="151"/>
    </location>
</feature>
<protein>
    <submittedName>
        <fullName evidence="7">Pre-mRNA polyadenylation factor fip1</fullName>
    </submittedName>
</protein>
<dbReference type="InterPro" id="IPR007854">
    <property type="entry name" value="Fip1_dom"/>
</dbReference>
<comment type="similarity">
    <text evidence="2">Belongs to the FIP1 family.</text>
</comment>
<dbReference type="Proteomes" id="UP001516464">
    <property type="component" value="Unassembled WGS sequence"/>
</dbReference>
<evidence type="ECO:0000256" key="1">
    <source>
        <dbReference type="ARBA" id="ARBA00004123"/>
    </source>
</evidence>
<feature type="compositionally biased region" description="Basic and acidic residues" evidence="5">
    <location>
        <begin position="108"/>
        <end position="122"/>
    </location>
</feature>
<keyword evidence="8" id="KW-1185">Reference proteome</keyword>
<keyword evidence="4" id="KW-0539">Nucleus</keyword>
<evidence type="ECO:0000256" key="2">
    <source>
        <dbReference type="ARBA" id="ARBA00007459"/>
    </source>
</evidence>
<organism evidence="7 8">
    <name type="scientific">Astathelohania contejeani</name>
    <dbReference type="NCBI Taxonomy" id="164912"/>
    <lineage>
        <taxon>Eukaryota</taxon>
        <taxon>Fungi</taxon>
        <taxon>Fungi incertae sedis</taxon>
        <taxon>Microsporidia</taxon>
        <taxon>Astathelohaniidae</taxon>
        <taxon>Astathelohania</taxon>
    </lineage>
</organism>
<dbReference type="EMBL" id="SBIQ01000103">
    <property type="protein sequence ID" value="KAF7683294.1"/>
    <property type="molecule type" value="Genomic_DNA"/>
</dbReference>
<sequence length="176" mass="21635">MDDELLYEYDEKDTETSSSLEIVAEEENKEDNPVVESLFPTVDKGDLEFDIDGLEDKPWRRPGADITDYFNYGFDEQTWKLYCLKQKQLREEYKRNEERSQPNYMPRKTNEVEERRKYDGERVNNGNRWEADRRWDGDKRNDDKQQYDGYRKNNYRNNEQDRRRDEEGGRNRRYKR</sequence>
<reference evidence="7 8" key="1">
    <citation type="submission" date="2019-01" db="EMBL/GenBank/DDBJ databases">
        <title>Genomes sequencing and comparative genomics of infectious freshwater microsporidia, Cucumispora dikerogammari and Thelohania contejeani.</title>
        <authorList>
            <person name="Cormier A."/>
            <person name="Giraud I."/>
            <person name="Wattier R."/>
            <person name="Teixeira M."/>
            <person name="Grandjean F."/>
            <person name="Rigaud T."/>
            <person name="Cordaux R."/>
        </authorList>
    </citation>
    <scope>NUCLEOTIDE SEQUENCE [LARGE SCALE GENOMIC DNA]</scope>
    <source>
        <strain evidence="7">T1</strain>
        <tissue evidence="7">Spores</tissue>
    </source>
</reference>
<dbReference type="InterPro" id="IPR051187">
    <property type="entry name" value="Pre-mRNA_3'-end_processing_reg"/>
</dbReference>